<protein>
    <recommendedName>
        <fullName evidence="4">Fibronectin type-III domain-containing protein</fullName>
    </recommendedName>
</protein>
<organism evidence="2 3">
    <name type="scientific">Candidatus Liptonbacteria bacterium RIFCSPLOWO2_01_FULL_45_15</name>
    <dbReference type="NCBI Taxonomy" id="1798649"/>
    <lineage>
        <taxon>Bacteria</taxon>
        <taxon>Candidatus Liptoniibacteriota</taxon>
    </lineage>
</organism>
<keyword evidence="1" id="KW-1133">Transmembrane helix</keyword>
<name>A0A1G2CCC3_9BACT</name>
<dbReference type="STRING" id="1798649.A3B13_03480"/>
<reference evidence="2 3" key="1">
    <citation type="journal article" date="2016" name="Nat. Commun.">
        <title>Thousands of microbial genomes shed light on interconnected biogeochemical processes in an aquifer system.</title>
        <authorList>
            <person name="Anantharaman K."/>
            <person name="Brown C.T."/>
            <person name="Hug L.A."/>
            <person name="Sharon I."/>
            <person name="Castelle C.J."/>
            <person name="Probst A.J."/>
            <person name="Thomas B.C."/>
            <person name="Singh A."/>
            <person name="Wilkins M.J."/>
            <person name="Karaoz U."/>
            <person name="Brodie E.L."/>
            <person name="Williams K.H."/>
            <person name="Hubbard S.S."/>
            <person name="Banfield J.F."/>
        </authorList>
    </citation>
    <scope>NUCLEOTIDE SEQUENCE [LARGE SCALE GENOMIC DNA]</scope>
</reference>
<comment type="caution">
    <text evidence="2">The sequence shown here is derived from an EMBL/GenBank/DDBJ whole genome shotgun (WGS) entry which is preliminary data.</text>
</comment>
<dbReference type="EMBL" id="MHKZ01000047">
    <property type="protein sequence ID" value="OGY99033.1"/>
    <property type="molecule type" value="Genomic_DNA"/>
</dbReference>
<keyword evidence="1" id="KW-0812">Transmembrane</keyword>
<evidence type="ECO:0000313" key="3">
    <source>
        <dbReference type="Proteomes" id="UP000176287"/>
    </source>
</evidence>
<sequence>MANKGNGGFIPIIFLIVGLAIAVLLSLFWVRSLQLACVRNGTCIILPFINNGGFYATSTEALIPEIPQPVIGSVPEVSVVDCRYYNIDSILFDWEMPEGVDGVEYGMSENPDYEFSKTSRGIVSQAKYDLNLFNEGTLYFSVRFKQDKNWGPAAVKYFHLDRTPPEPFRIGREDRDHTNGQPVFKWAAKDKTSGIAYYQIKIGEGDWFDANTIKEEESYISPEQSPAYSRQLVARAYDFAGNFRDSFTNFQVIPKTGWRSFLYIWPLFLIVIAIIAVALLPFLLVYRLIKWRNRFSRKIRRDFKMMEKLTENIENKESLKPEKFTDEQKGN</sequence>
<dbReference type="AlphaFoldDB" id="A0A1G2CCC3"/>
<proteinExistence type="predicted"/>
<evidence type="ECO:0008006" key="4">
    <source>
        <dbReference type="Google" id="ProtNLM"/>
    </source>
</evidence>
<feature type="transmembrane region" description="Helical" evidence="1">
    <location>
        <begin position="12"/>
        <end position="30"/>
    </location>
</feature>
<gene>
    <name evidence="2" type="ORF">A3B13_03480</name>
</gene>
<dbReference type="Proteomes" id="UP000176287">
    <property type="component" value="Unassembled WGS sequence"/>
</dbReference>
<feature type="transmembrane region" description="Helical" evidence="1">
    <location>
        <begin position="263"/>
        <end position="289"/>
    </location>
</feature>
<keyword evidence="1" id="KW-0472">Membrane</keyword>
<evidence type="ECO:0000256" key="1">
    <source>
        <dbReference type="SAM" id="Phobius"/>
    </source>
</evidence>
<evidence type="ECO:0000313" key="2">
    <source>
        <dbReference type="EMBL" id="OGY99033.1"/>
    </source>
</evidence>
<accession>A0A1G2CCC3</accession>